<name>A0A3M6QIR7_9BURK</name>
<sequence>MRPGDFVLAAAEFAAIAGGHWSREDVRLDGDCICNSRYAGRMWLRGLNYPVSGITKAAQWNTMRHLPLRTLVHRVRFP</sequence>
<keyword evidence="2" id="KW-1185">Reference proteome</keyword>
<evidence type="ECO:0000313" key="2">
    <source>
        <dbReference type="Proteomes" id="UP000278006"/>
    </source>
</evidence>
<accession>A0A3M6QIR7</accession>
<reference evidence="1 2" key="1">
    <citation type="submission" date="2018-10" db="EMBL/GenBank/DDBJ databases">
        <title>Draft genome of Cortibacter populi DSM10536.</title>
        <authorList>
            <person name="Bernier A.-M."/>
            <person name="Bernard K."/>
        </authorList>
    </citation>
    <scope>NUCLEOTIDE SEQUENCE [LARGE SCALE GENOMIC DNA]</scope>
    <source>
        <strain evidence="1 2">DSM 105136</strain>
    </source>
</reference>
<comment type="caution">
    <text evidence="1">The sequence shown here is derived from an EMBL/GenBank/DDBJ whole genome shotgun (WGS) entry which is preliminary data.</text>
</comment>
<organism evidence="1 2">
    <name type="scientific">Corticibacter populi</name>
    <dbReference type="NCBI Taxonomy" id="1550736"/>
    <lineage>
        <taxon>Bacteria</taxon>
        <taxon>Pseudomonadati</taxon>
        <taxon>Pseudomonadota</taxon>
        <taxon>Betaproteobacteria</taxon>
        <taxon>Burkholderiales</taxon>
        <taxon>Comamonadaceae</taxon>
        <taxon>Corticibacter</taxon>
    </lineage>
</organism>
<protein>
    <submittedName>
        <fullName evidence="1">Uncharacterized protein</fullName>
    </submittedName>
</protein>
<proteinExistence type="predicted"/>
<dbReference type="EMBL" id="RDQO01000007">
    <property type="protein sequence ID" value="RMX02958.1"/>
    <property type="molecule type" value="Genomic_DNA"/>
</dbReference>
<dbReference type="Proteomes" id="UP000278006">
    <property type="component" value="Unassembled WGS sequence"/>
</dbReference>
<dbReference type="AlphaFoldDB" id="A0A3M6QIR7"/>
<evidence type="ECO:0000313" key="1">
    <source>
        <dbReference type="EMBL" id="RMX02958.1"/>
    </source>
</evidence>
<gene>
    <name evidence="1" type="ORF">D8I35_17400</name>
</gene>